<evidence type="ECO:0000313" key="1">
    <source>
        <dbReference type="EMBL" id="VDO19692.1"/>
    </source>
</evidence>
<organism evidence="2 3">
    <name type="scientific">Heligmosomoides polygyrus</name>
    <name type="common">Parasitic roundworm</name>
    <dbReference type="NCBI Taxonomy" id="6339"/>
    <lineage>
        <taxon>Eukaryota</taxon>
        <taxon>Metazoa</taxon>
        <taxon>Ecdysozoa</taxon>
        <taxon>Nematoda</taxon>
        <taxon>Chromadorea</taxon>
        <taxon>Rhabditida</taxon>
        <taxon>Rhabditina</taxon>
        <taxon>Rhabditomorpha</taxon>
        <taxon>Strongyloidea</taxon>
        <taxon>Heligmosomidae</taxon>
        <taxon>Heligmosomoides</taxon>
    </lineage>
</organism>
<protein>
    <submittedName>
        <fullName evidence="1 3">Uncharacterized protein</fullName>
    </submittedName>
</protein>
<dbReference type="AlphaFoldDB" id="A0A183F567"/>
<accession>A0A183F567</accession>
<dbReference type="WBParaSite" id="HPBE_0000130901-mRNA-1">
    <property type="protein sequence ID" value="HPBE_0000130901-mRNA-1"/>
    <property type="gene ID" value="HPBE_0000130901"/>
</dbReference>
<keyword evidence="2" id="KW-1185">Reference proteome</keyword>
<gene>
    <name evidence="1" type="ORF">HPBE_LOCUS1310</name>
</gene>
<name>A0A183F567_HELPZ</name>
<sequence length="115" mass="13561">MSDLRRIDSAVFPALDGHLHGRAPYIDEFLWRQTTEQLNDVALVLSLTMKLHNRSAMISDLEKDRNWDKNFFYAGRQRKTGAGMPLPCSEIILQKAWCFNRCYHQSSLLQKYWRQ</sequence>
<reference evidence="3" key="2">
    <citation type="submission" date="2019-09" db="UniProtKB">
        <authorList>
            <consortium name="WormBaseParasite"/>
        </authorList>
    </citation>
    <scope>IDENTIFICATION</scope>
</reference>
<evidence type="ECO:0000313" key="3">
    <source>
        <dbReference type="WBParaSite" id="HPBE_0000130901-mRNA-1"/>
    </source>
</evidence>
<dbReference type="EMBL" id="UZAH01001371">
    <property type="protein sequence ID" value="VDO19692.1"/>
    <property type="molecule type" value="Genomic_DNA"/>
</dbReference>
<accession>A0A3P7WQA2</accession>
<evidence type="ECO:0000313" key="2">
    <source>
        <dbReference type="Proteomes" id="UP000050761"/>
    </source>
</evidence>
<dbReference type="Proteomes" id="UP000050761">
    <property type="component" value="Unassembled WGS sequence"/>
</dbReference>
<reference evidence="1 2" key="1">
    <citation type="submission" date="2018-11" db="EMBL/GenBank/DDBJ databases">
        <authorList>
            <consortium name="Pathogen Informatics"/>
        </authorList>
    </citation>
    <scope>NUCLEOTIDE SEQUENCE [LARGE SCALE GENOMIC DNA]</scope>
</reference>
<proteinExistence type="predicted"/>